<dbReference type="InterPro" id="IPR001789">
    <property type="entry name" value="Sig_transdc_resp-reg_receiver"/>
</dbReference>
<reference evidence="6 7" key="1">
    <citation type="journal article" date="2013" name="Int. J. Syst. Evol. Microbiol.">
        <title>Comamonas guangdongensis sp. nov., isolated from subterranean forest sediment, and emended description of the genus Comamonas.</title>
        <authorList>
            <person name="Zhang J."/>
            <person name="Wang Y."/>
            <person name="Zhou S."/>
            <person name="Wu C."/>
            <person name="He J."/>
            <person name="Li F."/>
        </authorList>
    </citation>
    <scope>NUCLEOTIDE SEQUENCE [LARGE SCALE GENOMIC DNA]</scope>
    <source>
        <strain evidence="6 7">CCTCC AB2011133</strain>
    </source>
</reference>
<dbReference type="InterPro" id="IPR011006">
    <property type="entry name" value="CheY-like_superfamily"/>
</dbReference>
<name>A0ABV3ZZ50_9BURK</name>
<evidence type="ECO:0000259" key="4">
    <source>
        <dbReference type="PROSITE" id="PS50043"/>
    </source>
</evidence>
<dbReference type="SUPFAM" id="SSF46894">
    <property type="entry name" value="C-terminal effector domain of the bipartite response regulators"/>
    <property type="match status" value="1"/>
</dbReference>
<dbReference type="InterPro" id="IPR016032">
    <property type="entry name" value="Sig_transdc_resp-reg_C-effctor"/>
</dbReference>
<feature type="domain" description="HTH luxR-type" evidence="4">
    <location>
        <begin position="136"/>
        <end position="201"/>
    </location>
</feature>
<evidence type="ECO:0000256" key="1">
    <source>
        <dbReference type="ARBA" id="ARBA00022553"/>
    </source>
</evidence>
<dbReference type="Gene3D" id="3.40.50.2300">
    <property type="match status" value="1"/>
</dbReference>
<dbReference type="Proteomes" id="UP001561046">
    <property type="component" value="Unassembled WGS sequence"/>
</dbReference>
<dbReference type="InterPro" id="IPR000792">
    <property type="entry name" value="Tscrpt_reg_LuxR_C"/>
</dbReference>
<evidence type="ECO:0000256" key="2">
    <source>
        <dbReference type="ARBA" id="ARBA00023125"/>
    </source>
</evidence>
<dbReference type="PRINTS" id="PR00038">
    <property type="entry name" value="HTHLUXR"/>
</dbReference>
<dbReference type="Pfam" id="PF00196">
    <property type="entry name" value="GerE"/>
    <property type="match status" value="1"/>
</dbReference>
<dbReference type="Pfam" id="PF00072">
    <property type="entry name" value="Response_reg"/>
    <property type="match status" value="1"/>
</dbReference>
<gene>
    <name evidence="6" type="ORF">AB6724_15880</name>
</gene>
<dbReference type="CDD" id="cd06170">
    <property type="entry name" value="LuxR_C_like"/>
    <property type="match status" value="1"/>
</dbReference>
<feature type="domain" description="Response regulatory" evidence="5">
    <location>
        <begin position="2"/>
        <end position="118"/>
    </location>
</feature>
<dbReference type="PANTHER" id="PTHR45566:SF1">
    <property type="entry name" value="HTH-TYPE TRANSCRIPTIONAL REGULATOR YHJB-RELATED"/>
    <property type="match status" value="1"/>
</dbReference>
<dbReference type="InterPro" id="IPR051015">
    <property type="entry name" value="EvgA-like"/>
</dbReference>
<dbReference type="SMART" id="SM00421">
    <property type="entry name" value="HTH_LUXR"/>
    <property type="match status" value="1"/>
</dbReference>
<dbReference type="Gene3D" id="1.10.10.10">
    <property type="entry name" value="Winged helix-like DNA-binding domain superfamily/Winged helix DNA-binding domain"/>
    <property type="match status" value="1"/>
</dbReference>
<dbReference type="InterPro" id="IPR036388">
    <property type="entry name" value="WH-like_DNA-bd_sf"/>
</dbReference>
<dbReference type="RefSeq" id="WP_369339500.1">
    <property type="nucleotide sequence ID" value="NZ_JBFYGN010000019.1"/>
</dbReference>
<keyword evidence="2" id="KW-0238">DNA-binding</keyword>
<dbReference type="SUPFAM" id="SSF52172">
    <property type="entry name" value="CheY-like"/>
    <property type="match status" value="1"/>
</dbReference>
<feature type="modified residue" description="4-aspartylphosphate" evidence="3">
    <location>
        <position position="53"/>
    </location>
</feature>
<accession>A0ABV3ZZ50</accession>
<keyword evidence="1 3" id="KW-0597">Phosphoprotein</keyword>
<dbReference type="PANTHER" id="PTHR45566">
    <property type="entry name" value="HTH-TYPE TRANSCRIPTIONAL REGULATOR YHJB-RELATED"/>
    <property type="match status" value="1"/>
</dbReference>
<organism evidence="6 7">
    <name type="scientific">Comamonas guangdongensis</name>
    <dbReference type="NCBI Taxonomy" id="510515"/>
    <lineage>
        <taxon>Bacteria</taxon>
        <taxon>Pseudomonadati</taxon>
        <taxon>Pseudomonadota</taxon>
        <taxon>Betaproteobacteria</taxon>
        <taxon>Burkholderiales</taxon>
        <taxon>Comamonadaceae</taxon>
        <taxon>Comamonas</taxon>
    </lineage>
</organism>
<dbReference type="CDD" id="cd17535">
    <property type="entry name" value="REC_NarL-like"/>
    <property type="match status" value="1"/>
</dbReference>
<dbReference type="EMBL" id="JBFYGN010000019">
    <property type="protein sequence ID" value="MEX8194316.1"/>
    <property type="molecule type" value="Genomic_DNA"/>
</dbReference>
<dbReference type="SMART" id="SM00448">
    <property type="entry name" value="REC"/>
    <property type="match status" value="1"/>
</dbReference>
<evidence type="ECO:0000259" key="5">
    <source>
        <dbReference type="PROSITE" id="PS50110"/>
    </source>
</evidence>
<dbReference type="PROSITE" id="PS50110">
    <property type="entry name" value="RESPONSE_REGULATORY"/>
    <property type="match status" value="1"/>
</dbReference>
<evidence type="ECO:0000313" key="6">
    <source>
        <dbReference type="EMBL" id="MEX8194316.1"/>
    </source>
</evidence>
<dbReference type="PROSITE" id="PS50043">
    <property type="entry name" value="HTH_LUXR_2"/>
    <property type="match status" value="1"/>
</dbReference>
<evidence type="ECO:0000313" key="7">
    <source>
        <dbReference type="Proteomes" id="UP001561046"/>
    </source>
</evidence>
<protein>
    <submittedName>
        <fullName evidence="6">LuxR C-terminal-related transcriptional regulator</fullName>
    </submittedName>
</protein>
<evidence type="ECO:0000256" key="3">
    <source>
        <dbReference type="PROSITE-ProRule" id="PRU00169"/>
    </source>
</evidence>
<dbReference type="InterPro" id="IPR058245">
    <property type="entry name" value="NreC/VraR/RcsB-like_REC"/>
</dbReference>
<keyword evidence="7" id="KW-1185">Reference proteome</keyword>
<sequence>MRVLLVDDHIVLRDALVLLLTQRFPQASFRCASTLAQARDALATFIPDLLLIDLSLPDSQGLEALLVLHEMAPQARAVVVSADDRSETIYAALDAGAAGFLHKATDSVEFVEALQSVMEGHVALPSSFVERPAAVSASDVLGLSPRQWEVLKLVLQGKPNKLICRDLDLSASTVKTHLSEIYQRLGVRSRTQAIVEVVRRGVKDV</sequence>
<comment type="caution">
    <text evidence="6">The sequence shown here is derived from an EMBL/GenBank/DDBJ whole genome shotgun (WGS) entry which is preliminary data.</text>
</comment>
<proteinExistence type="predicted"/>